<evidence type="ECO:0000313" key="2">
    <source>
        <dbReference type="Proteomes" id="UP000299102"/>
    </source>
</evidence>
<proteinExistence type="predicted"/>
<dbReference type="Proteomes" id="UP000299102">
    <property type="component" value="Unassembled WGS sequence"/>
</dbReference>
<gene>
    <name evidence="1" type="ORF">EVAR_69189_1</name>
</gene>
<evidence type="ECO:0000313" key="1">
    <source>
        <dbReference type="EMBL" id="GBP98319.1"/>
    </source>
</evidence>
<accession>A0A4C2AGW7</accession>
<keyword evidence="2" id="KW-1185">Reference proteome</keyword>
<reference evidence="1 2" key="1">
    <citation type="journal article" date="2019" name="Commun. Biol.">
        <title>The bagworm genome reveals a unique fibroin gene that provides high tensile strength.</title>
        <authorList>
            <person name="Kono N."/>
            <person name="Nakamura H."/>
            <person name="Ohtoshi R."/>
            <person name="Tomita M."/>
            <person name="Numata K."/>
            <person name="Arakawa K."/>
        </authorList>
    </citation>
    <scope>NUCLEOTIDE SEQUENCE [LARGE SCALE GENOMIC DNA]</scope>
</reference>
<organism evidence="1 2">
    <name type="scientific">Eumeta variegata</name>
    <name type="common">Bagworm moth</name>
    <name type="synonym">Eumeta japonica</name>
    <dbReference type="NCBI Taxonomy" id="151549"/>
    <lineage>
        <taxon>Eukaryota</taxon>
        <taxon>Metazoa</taxon>
        <taxon>Ecdysozoa</taxon>
        <taxon>Arthropoda</taxon>
        <taxon>Hexapoda</taxon>
        <taxon>Insecta</taxon>
        <taxon>Pterygota</taxon>
        <taxon>Neoptera</taxon>
        <taxon>Endopterygota</taxon>
        <taxon>Lepidoptera</taxon>
        <taxon>Glossata</taxon>
        <taxon>Ditrysia</taxon>
        <taxon>Tineoidea</taxon>
        <taxon>Psychidae</taxon>
        <taxon>Oiketicinae</taxon>
        <taxon>Eumeta</taxon>
    </lineage>
</organism>
<protein>
    <submittedName>
        <fullName evidence="1">Uncharacterized protein</fullName>
    </submittedName>
</protein>
<sequence>MIALFARSHALVNLAITRKWVGSTCEYFIEYTFEVTAPAIAFLLMSENCGGPLPPLSSHSPYPSLSYPSISLLLPRYPISIQKGGNALVTLLEDTTADRNITAIEYTNDDETRNESSSEGIMKILKCAKAGKTVGYVRVLSEMLRVGGGTVAAELRKAIVVPLNKEEAAIREM</sequence>
<dbReference type="EMBL" id="BGZK01003120">
    <property type="protein sequence ID" value="GBP98319.1"/>
    <property type="molecule type" value="Genomic_DNA"/>
</dbReference>
<comment type="caution">
    <text evidence="1">The sequence shown here is derived from an EMBL/GenBank/DDBJ whole genome shotgun (WGS) entry which is preliminary data.</text>
</comment>
<name>A0A4C2AGW7_EUMVA</name>
<dbReference type="AlphaFoldDB" id="A0A4C2AGW7"/>